<dbReference type="EMBL" id="BPLR01006117">
    <property type="protein sequence ID" value="GIY07484.1"/>
    <property type="molecule type" value="Genomic_DNA"/>
</dbReference>
<gene>
    <name evidence="1" type="ORF">CEXT_3751</name>
</gene>
<keyword evidence="2" id="KW-1185">Reference proteome</keyword>
<comment type="caution">
    <text evidence="1">The sequence shown here is derived from an EMBL/GenBank/DDBJ whole genome shotgun (WGS) entry which is preliminary data.</text>
</comment>
<organism evidence="1 2">
    <name type="scientific">Caerostris extrusa</name>
    <name type="common">Bark spider</name>
    <name type="synonym">Caerostris bankana</name>
    <dbReference type="NCBI Taxonomy" id="172846"/>
    <lineage>
        <taxon>Eukaryota</taxon>
        <taxon>Metazoa</taxon>
        <taxon>Ecdysozoa</taxon>
        <taxon>Arthropoda</taxon>
        <taxon>Chelicerata</taxon>
        <taxon>Arachnida</taxon>
        <taxon>Araneae</taxon>
        <taxon>Araneomorphae</taxon>
        <taxon>Entelegynae</taxon>
        <taxon>Araneoidea</taxon>
        <taxon>Araneidae</taxon>
        <taxon>Caerostris</taxon>
    </lineage>
</organism>
<dbReference type="AlphaFoldDB" id="A0AAV4QF91"/>
<proteinExistence type="predicted"/>
<reference evidence="1 2" key="1">
    <citation type="submission" date="2021-06" db="EMBL/GenBank/DDBJ databases">
        <title>Caerostris extrusa draft genome.</title>
        <authorList>
            <person name="Kono N."/>
            <person name="Arakawa K."/>
        </authorList>
    </citation>
    <scope>NUCLEOTIDE SEQUENCE [LARGE SCALE GENOMIC DNA]</scope>
</reference>
<accession>A0AAV4QF91</accession>
<dbReference type="Proteomes" id="UP001054945">
    <property type="component" value="Unassembled WGS sequence"/>
</dbReference>
<evidence type="ECO:0000313" key="2">
    <source>
        <dbReference type="Proteomes" id="UP001054945"/>
    </source>
</evidence>
<evidence type="ECO:0000313" key="1">
    <source>
        <dbReference type="EMBL" id="GIY07484.1"/>
    </source>
</evidence>
<sequence>MFFGQLKKNVSPDARNHFIDAWCDWLTPEKLVQRWNFTTTYGQAWCREKTNTSILSVIQSNQNTKYMMISKIIQEVPRWNMEENLPFIVIEPIKEALPQRQKTGSVV</sequence>
<protein>
    <submittedName>
        <fullName evidence="1">Uncharacterized protein</fullName>
    </submittedName>
</protein>
<name>A0AAV4QF91_CAEEX</name>